<dbReference type="Proteomes" id="UP000235682">
    <property type="component" value="Unassembled WGS sequence"/>
</dbReference>
<keyword evidence="5 6" id="KW-0472">Membrane</keyword>
<dbReference type="STRING" id="84521.SAMN04487994_101618"/>
<keyword evidence="9" id="KW-1185">Reference proteome</keyword>
<evidence type="ECO:0000313" key="9">
    <source>
        <dbReference type="Proteomes" id="UP000235682"/>
    </source>
</evidence>
<feature type="transmembrane region" description="Helical" evidence="6">
    <location>
        <begin position="283"/>
        <end position="309"/>
    </location>
</feature>
<evidence type="ECO:0000256" key="1">
    <source>
        <dbReference type="ARBA" id="ARBA00004651"/>
    </source>
</evidence>
<dbReference type="PANTHER" id="PTHR30294">
    <property type="entry name" value="MEMBRANE COMPONENT OF ABC TRANSPORTER YHHJ-RELATED"/>
    <property type="match status" value="1"/>
</dbReference>
<feature type="transmembrane region" description="Helical" evidence="6">
    <location>
        <begin position="376"/>
        <end position="394"/>
    </location>
</feature>
<gene>
    <name evidence="8" type="ORF">CJ205_03375</name>
</gene>
<dbReference type="OrthoDB" id="9768837at2"/>
<dbReference type="GO" id="GO:0140359">
    <property type="term" value="F:ABC-type transporter activity"/>
    <property type="evidence" value="ECO:0007669"/>
    <property type="project" value="InterPro"/>
</dbReference>
<dbReference type="EMBL" id="PNHE01000009">
    <property type="protein sequence ID" value="PMC58635.1"/>
    <property type="molecule type" value="Genomic_DNA"/>
</dbReference>
<organism evidence="8 9">
    <name type="scientific">Dolosicoccus paucivorans</name>
    <dbReference type="NCBI Taxonomy" id="84521"/>
    <lineage>
        <taxon>Bacteria</taxon>
        <taxon>Bacillati</taxon>
        <taxon>Bacillota</taxon>
        <taxon>Bacilli</taxon>
        <taxon>Lactobacillales</taxon>
        <taxon>Aerococcaceae</taxon>
        <taxon>Dolosicoccus</taxon>
    </lineage>
</organism>
<protein>
    <submittedName>
        <fullName evidence="8">ABC transporter permease</fullName>
    </submittedName>
</protein>
<reference evidence="8 9" key="1">
    <citation type="submission" date="2017-09" db="EMBL/GenBank/DDBJ databases">
        <title>Bacterial strain isolated from the female urinary microbiota.</title>
        <authorList>
            <person name="Thomas-White K."/>
            <person name="Kumar N."/>
            <person name="Forster S."/>
            <person name="Putonti C."/>
            <person name="Lawley T."/>
            <person name="Wolfe A.J."/>
        </authorList>
    </citation>
    <scope>NUCLEOTIDE SEQUENCE [LARGE SCALE GENOMIC DNA]</scope>
    <source>
        <strain evidence="8 9">UMB0852</strain>
    </source>
</reference>
<feature type="transmembrane region" description="Helical" evidence="6">
    <location>
        <begin position="321"/>
        <end position="340"/>
    </location>
</feature>
<proteinExistence type="predicted"/>
<evidence type="ECO:0000256" key="3">
    <source>
        <dbReference type="ARBA" id="ARBA00022692"/>
    </source>
</evidence>
<evidence type="ECO:0000256" key="4">
    <source>
        <dbReference type="ARBA" id="ARBA00022989"/>
    </source>
</evidence>
<comment type="caution">
    <text evidence="8">The sequence shown here is derived from an EMBL/GenBank/DDBJ whole genome shotgun (WGS) entry which is preliminary data.</text>
</comment>
<evidence type="ECO:0000256" key="6">
    <source>
        <dbReference type="SAM" id="Phobius"/>
    </source>
</evidence>
<feature type="domain" description="ABC-2 type transporter transmembrane" evidence="7">
    <location>
        <begin position="26"/>
        <end position="394"/>
    </location>
</feature>
<feature type="transmembrane region" description="Helical" evidence="6">
    <location>
        <begin position="26"/>
        <end position="49"/>
    </location>
</feature>
<dbReference type="PANTHER" id="PTHR30294:SF29">
    <property type="entry name" value="MULTIDRUG ABC TRANSPORTER PERMEASE YBHS-RELATED"/>
    <property type="match status" value="1"/>
</dbReference>
<evidence type="ECO:0000256" key="5">
    <source>
        <dbReference type="ARBA" id="ARBA00023136"/>
    </source>
</evidence>
<dbReference type="InterPro" id="IPR013525">
    <property type="entry name" value="ABC2_TM"/>
</dbReference>
<keyword evidence="2" id="KW-1003">Cell membrane</keyword>
<evidence type="ECO:0000256" key="2">
    <source>
        <dbReference type="ARBA" id="ARBA00022475"/>
    </source>
</evidence>
<name>A0A2N6SNI6_9LACT</name>
<dbReference type="InterPro" id="IPR051449">
    <property type="entry name" value="ABC-2_transporter_component"/>
</dbReference>
<sequence>MKQEGVHMNKLWIVIKEVYRKNVKTWAFLAMVLGPLIPLIIGGAVGWFMQSEETKQLSNPIGIVTSDDQFEEYAKQIKDTNTYTFYASTKEAVEQLKQGDINGVLTFSLEDGRAVFTKLDDGPDVNTAPLVQMVNDYQYEEGLKELGIQVEEIQQLKQHPILIEEKRLVIDKEGNIEEKADNPFDAKIGVAFILGFSLFFFIVTYTSLIAQEVAQEKGSRVMEIILSSMKAKDYYFGKIVGILLVILTQVMTYIIFGFIAYGVVTKVFDFDLPTELIDFNSLISISLAQIGILGVLGILLYVSLAAVLGSLVSRTEDVQKIIQPAVFTAVIGFYIGMYTLSAPNSPIVKVASLIPFWSPIIMPYRIALEMVSPTTVWLSVLGTLALTGLSLWIGSEFYKSNVLTTTDKGLVTTIKRSFQTWKSERSTD</sequence>
<dbReference type="GO" id="GO:0005886">
    <property type="term" value="C:plasma membrane"/>
    <property type="evidence" value="ECO:0007669"/>
    <property type="project" value="UniProtKB-SubCell"/>
</dbReference>
<dbReference type="Pfam" id="PF12698">
    <property type="entry name" value="ABC2_membrane_3"/>
    <property type="match status" value="1"/>
</dbReference>
<keyword evidence="4 6" id="KW-1133">Transmembrane helix</keyword>
<feature type="transmembrane region" description="Helical" evidence="6">
    <location>
        <begin position="188"/>
        <end position="214"/>
    </location>
</feature>
<accession>A0A2N6SNI6</accession>
<evidence type="ECO:0000313" key="8">
    <source>
        <dbReference type="EMBL" id="PMC58635.1"/>
    </source>
</evidence>
<dbReference type="AlphaFoldDB" id="A0A2N6SNI6"/>
<evidence type="ECO:0000259" key="7">
    <source>
        <dbReference type="Pfam" id="PF12698"/>
    </source>
</evidence>
<keyword evidence="3 6" id="KW-0812">Transmembrane</keyword>
<feature type="transmembrane region" description="Helical" evidence="6">
    <location>
        <begin position="235"/>
        <end position="263"/>
    </location>
</feature>
<comment type="subcellular location">
    <subcellularLocation>
        <location evidence="1">Cell membrane</location>
        <topology evidence="1">Multi-pass membrane protein</topology>
    </subcellularLocation>
</comment>